<name>A0A9W4CYE0_9CYAN</name>
<dbReference type="EMBL" id="LR882968">
    <property type="protein sequence ID" value="CAD5988503.1"/>
    <property type="molecule type" value="Genomic_DNA"/>
</dbReference>
<dbReference type="InterPro" id="IPR035943">
    <property type="entry name" value="XisI-like_sf"/>
</dbReference>
<dbReference type="Proteomes" id="UP001153719">
    <property type="component" value="Plasmid p1"/>
</dbReference>
<geneLocation type="plasmid" evidence="1 2">
    <name>p1</name>
</geneLocation>
<protein>
    <submittedName>
        <fullName evidence="1">Fatty-acid oxidation protein subunit alpha</fullName>
    </submittedName>
</protein>
<dbReference type="AlphaFoldDB" id="A0A9W4CYE0"/>
<dbReference type="Gene3D" id="3.30.310.110">
    <property type="entry name" value="XisI-like"/>
    <property type="match status" value="1"/>
</dbReference>
<evidence type="ECO:0000313" key="2">
    <source>
        <dbReference type="Proteomes" id="UP001153719"/>
    </source>
</evidence>
<dbReference type="CDD" id="cd16382">
    <property type="entry name" value="XisI-like"/>
    <property type="match status" value="1"/>
</dbReference>
<gene>
    <name evidence="1" type="ORF">NO713_05722</name>
</gene>
<organism evidence="1 2">
    <name type="scientific">Planktothrix pseudagardhii</name>
    <dbReference type="NCBI Taxonomy" id="132604"/>
    <lineage>
        <taxon>Bacteria</taxon>
        <taxon>Bacillati</taxon>
        <taxon>Cyanobacteriota</taxon>
        <taxon>Cyanophyceae</taxon>
        <taxon>Oscillatoriophycideae</taxon>
        <taxon>Oscillatoriales</taxon>
        <taxon>Microcoleaceae</taxon>
        <taxon>Planktothrix</taxon>
    </lineage>
</organism>
<keyword evidence="1" id="KW-0614">Plasmid</keyword>
<keyword evidence="2" id="KW-1185">Reference proteome</keyword>
<reference evidence="1" key="1">
    <citation type="submission" date="2020-09" db="EMBL/GenBank/DDBJ databases">
        <authorList>
            <person name="Blom J."/>
        </authorList>
    </citation>
    <scope>NUCLEOTIDE SEQUENCE</scope>
    <source>
        <strain evidence="1">No.713</strain>
        <plasmid evidence="1">p1</plasmid>
    </source>
</reference>
<evidence type="ECO:0000313" key="1">
    <source>
        <dbReference type="EMBL" id="CAD5988503.1"/>
    </source>
</evidence>
<proteinExistence type="predicted"/>
<dbReference type="SUPFAM" id="SSF143847">
    <property type="entry name" value="XisI-like"/>
    <property type="match status" value="1"/>
</dbReference>
<dbReference type="RefSeq" id="WP_254175261.1">
    <property type="nucleotide sequence ID" value="NZ_LR882968.1"/>
</dbReference>
<dbReference type="KEGG" id="ppsu:NO713_05722"/>
<dbReference type="Pfam" id="PF08869">
    <property type="entry name" value="XisI"/>
    <property type="match status" value="1"/>
</dbReference>
<accession>A0A9W4CYE0</accession>
<sequence length="111" mass="12842">MAQLEQYRQFIQQLLAEHNKYKPSYGDLEQFTIIDTQNDHYQLVTVGWEGDRRVFSCLIHIDIKGDKIWIQHDGTEVGVANQLIELGVPKQAIVLGFHDPNARKFTEFAVN</sequence>
<dbReference type="InterPro" id="IPR014968">
    <property type="entry name" value="XisI"/>
</dbReference>